<dbReference type="Proteomes" id="UP000054995">
    <property type="component" value="Unassembled WGS sequence"/>
</dbReference>
<organism evidence="1 2">
    <name type="scientific">Trichinella pseudospiralis</name>
    <name type="common">Parasitic roundworm</name>
    <dbReference type="NCBI Taxonomy" id="6337"/>
    <lineage>
        <taxon>Eukaryota</taxon>
        <taxon>Metazoa</taxon>
        <taxon>Ecdysozoa</taxon>
        <taxon>Nematoda</taxon>
        <taxon>Enoplea</taxon>
        <taxon>Dorylaimia</taxon>
        <taxon>Trichinellida</taxon>
        <taxon>Trichinellidae</taxon>
        <taxon>Trichinella</taxon>
    </lineage>
</organism>
<proteinExistence type="predicted"/>
<comment type="caution">
    <text evidence="1">The sequence shown here is derived from an EMBL/GenBank/DDBJ whole genome shotgun (WGS) entry which is preliminary data.</text>
</comment>
<sequence>MYWGLLYVQPIACSKIVYEDEALMYDFEYSKQFVLRKLFERERERERERVLAHEHFSAKGQYNFGMNIFQRGWVNQTISSRRNTHLQNDLFDGIVDKKLLAQVDKHLTIIKNFDSSGDGDFDEWKRNGRFCQG</sequence>
<evidence type="ECO:0000313" key="1">
    <source>
        <dbReference type="EMBL" id="KRY86083.1"/>
    </source>
</evidence>
<gene>
    <name evidence="1" type="ORF">T4D_3858</name>
</gene>
<reference evidence="1 2" key="1">
    <citation type="submission" date="2015-01" db="EMBL/GenBank/DDBJ databases">
        <title>Evolution of Trichinella species and genotypes.</title>
        <authorList>
            <person name="Korhonen P.K."/>
            <person name="Edoardo P."/>
            <person name="Giuseppe L.R."/>
            <person name="Gasser R.B."/>
        </authorList>
    </citation>
    <scope>NUCLEOTIDE SEQUENCE [LARGE SCALE GENOMIC DNA]</scope>
    <source>
        <strain evidence="1">ISS470</strain>
    </source>
</reference>
<dbReference type="AlphaFoldDB" id="A0A0V1FLE5"/>
<dbReference type="EMBL" id="JYDT01000078">
    <property type="protein sequence ID" value="KRY86083.1"/>
    <property type="molecule type" value="Genomic_DNA"/>
</dbReference>
<keyword evidence="2" id="KW-1185">Reference proteome</keyword>
<name>A0A0V1FLE5_TRIPS</name>
<protein>
    <submittedName>
        <fullName evidence="1">Uncharacterized protein</fullName>
    </submittedName>
</protein>
<evidence type="ECO:0000313" key="2">
    <source>
        <dbReference type="Proteomes" id="UP000054995"/>
    </source>
</evidence>
<accession>A0A0V1FLE5</accession>